<dbReference type="EMBL" id="KV906964">
    <property type="protein sequence ID" value="OON13981.1"/>
    <property type="molecule type" value="Genomic_DNA"/>
</dbReference>
<dbReference type="AlphaFoldDB" id="A0A1S8WHT4"/>
<protein>
    <submittedName>
        <fullName evidence="1">Uncharacterized protein</fullName>
    </submittedName>
</protein>
<dbReference type="Proteomes" id="UP000243686">
    <property type="component" value="Unassembled WGS sequence"/>
</dbReference>
<name>A0A1S8WHT4_OPIVI</name>
<dbReference type="Gene3D" id="1.10.238.10">
    <property type="entry name" value="EF-hand"/>
    <property type="match status" value="1"/>
</dbReference>
<accession>A0A1S8WHT4</accession>
<keyword evidence="2" id="KW-1185">Reference proteome</keyword>
<evidence type="ECO:0000313" key="2">
    <source>
        <dbReference type="Proteomes" id="UP000243686"/>
    </source>
</evidence>
<gene>
    <name evidence="1" type="ORF">X801_10232</name>
</gene>
<organism evidence="1 2">
    <name type="scientific">Opisthorchis viverrini</name>
    <name type="common">Southeast Asian liver fluke</name>
    <dbReference type="NCBI Taxonomy" id="6198"/>
    <lineage>
        <taxon>Eukaryota</taxon>
        <taxon>Metazoa</taxon>
        <taxon>Spiralia</taxon>
        <taxon>Lophotrochozoa</taxon>
        <taxon>Platyhelminthes</taxon>
        <taxon>Trematoda</taxon>
        <taxon>Digenea</taxon>
        <taxon>Opisthorchiida</taxon>
        <taxon>Opisthorchiata</taxon>
        <taxon>Opisthorchiidae</taxon>
        <taxon>Opisthorchis</taxon>
    </lineage>
</organism>
<reference evidence="1 2" key="1">
    <citation type="submission" date="2015-03" db="EMBL/GenBank/DDBJ databases">
        <title>Draft genome of the nematode, Opisthorchis viverrini.</title>
        <authorList>
            <person name="Mitreva M."/>
        </authorList>
    </citation>
    <scope>NUCLEOTIDE SEQUENCE [LARGE SCALE GENOMIC DNA]</scope>
    <source>
        <strain evidence="1">Khon Kaen</strain>
    </source>
</reference>
<evidence type="ECO:0000313" key="1">
    <source>
        <dbReference type="EMBL" id="OON13981.1"/>
    </source>
</evidence>
<sequence length="84" mass="9566">MNLRCHLNYSRVVKQYPKIQVALRALGFELKKSEVLQILEEYNIKEDGGGLSFEDFNEIGFNDRSAEDRQDKSVSLAGFKSPIA</sequence>
<proteinExistence type="predicted"/>